<gene>
    <name evidence="2" type="ORF">AXF42_Ash015564</name>
</gene>
<keyword evidence="3" id="KW-1185">Reference proteome</keyword>
<proteinExistence type="predicted"/>
<evidence type="ECO:0000256" key="1">
    <source>
        <dbReference type="SAM" id="MobiDB-lite"/>
    </source>
</evidence>
<protein>
    <submittedName>
        <fullName evidence="2">Uncharacterized protein</fullName>
    </submittedName>
</protein>
<sequence>MEDLLLISNILSCGFSGKGRPWKDFFSKKKRAGANDEAKKIGKQGGEESTATEGDRRPATLARKSSVPCLAP</sequence>
<accession>A0A2I0AKJ1</accession>
<evidence type="ECO:0000313" key="2">
    <source>
        <dbReference type="EMBL" id="PKA56079.1"/>
    </source>
</evidence>
<feature type="region of interest" description="Disordered" evidence="1">
    <location>
        <begin position="33"/>
        <end position="72"/>
    </location>
</feature>
<dbReference type="Proteomes" id="UP000236161">
    <property type="component" value="Unassembled WGS sequence"/>
</dbReference>
<organism evidence="2 3">
    <name type="scientific">Apostasia shenzhenica</name>
    <dbReference type="NCBI Taxonomy" id="1088818"/>
    <lineage>
        <taxon>Eukaryota</taxon>
        <taxon>Viridiplantae</taxon>
        <taxon>Streptophyta</taxon>
        <taxon>Embryophyta</taxon>
        <taxon>Tracheophyta</taxon>
        <taxon>Spermatophyta</taxon>
        <taxon>Magnoliopsida</taxon>
        <taxon>Liliopsida</taxon>
        <taxon>Asparagales</taxon>
        <taxon>Orchidaceae</taxon>
        <taxon>Apostasioideae</taxon>
        <taxon>Apostasia</taxon>
    </lineage>
</organism>
<evidence type="ECO:0000313" key="3">
    <source>
        <dbReference type="Proteomes" id="UP000236161"/>
    </source>
</evidence>
<name>A0A2I0AKJ1_9ASPA</name>
<dbReference type="AlphaFoldDB" id="A0A2I0AKJ1"/>
<dbReference type="EMBL" id="KZ451975">
    <property type="protein sequence ID" value="PKA56079.1"/>
    <property type="molecule type" value="Genomic_DNA"/>
</dbReference>
<reference evidence="2 3" key="1">
    <citation type="journal article" date="2017" name="Nature">
        <title>The Apostasia genome and the evolution of orchids.</title>
        <authorList>
            <person name="Zhang G.Q."/>
            <person name="Liu K.W."/>
            <person name="Li Z."/>
            <person name="Lohaus R."/>
            <person name="Hsiao Y.Y."/>
            <person name="Niu S.C."/>
            <person name="Wang J.Y."/>
            <person name="Lin Y.C."/>
            <person name="Xu Q."/>
            <person name="Chen L.J."/>
            <person name="Yoshida K."/>
            <person name="Fujiwara S."/>
            <person name="Wang Z.W."/>
            <person name="Zhang Y.Q."/>
            <person name="Mitsuda N."/>
            <person name="Wang M."/>
            <person name="Liu G.H."/>
            <person name="Pecoraro L."/>
            <person name="Huang H.X."/>
            <person name="Xiao X.J."/>
            <person name="Lin M."/>
            <person name="Wu X.Y."/>
            <person name="Wu W.L."/>
            <person name="Chen Y.Y."/>
            <person name="Chang S.B."/>
            <person name="Sakamoto S."/>
            <person name="Ohme-Takagi M."/>
            <person name="Yagi M."/>
            <person name="Zeng S.J."/>
            <person name="Shen C.Y."/>
            <person name="Yeh C.M."/>
            <person name="Luo Y.B."/>
            <person name="Tsai W.C."/>
            <person name="Van de Peer Y."/>
            <person name="Liu Z.J."/>
        </authorList>
    </citation>
    <scope>NUCLEOTIDE SEQUENCE [LARGE SCALE GENOMIC DNA]</scope>
    <source>
        <strain evidence="3">cv. Shenzhen</strain>
        <tissue evidence="2">Stem</tissue>
    </source>
</reference>